<keyword evidence="2" id="KW-0732">Signal</keyword>
<dbReference type="STRING" id="1408157.A0A1J7JPT4"/>
<sequence length="537" mass="54633">MPSVMLAALLLAGLACASALPSHGVRVSYGPRSPTDLARLSPRGIEGRSDHNKTFDIGWQVQDQPLFSANWTGGTGYIPIGGPVPIKASATESFSLSVECNDCRTFGSILADFNDDDGLNMSLTFNNVGVHMDFGVFAAQQGTFTIGLGRFFGKKPAGQNVMQIFNATVGIGIDLVLSFTGDVKATGGFQIGIPDQERIGLFIDLPDEEDILAGNFNVSAGLDLVPEINFAVLPIQVSRASANITAAIVLRAEAGIGLQKTPITQNLDFAATVSASLTLAELTFGTVFSDGADGSCKQALFIDVDSNAAAEAVVGGEIAGHEFEHGPDVSTVFLSAGTTTCLDARTDIDTVAPTTTTSKPPALAACPTASLVTAVHNVTKTFSLTSCLVSAINCPVSLSQVVVVTDIHPATATLCPSSLNATNTAVPSTTVAPVAFYTAGVITLPPLTSPVVTSIAPEQLANITAPVNATIAGVAVAVPVLTTPPPQTTALVNVGGKNDSGPRTASTSSAGGVVGRGSVGGSLMGLVGVLVGAVVLL</sequence>
<dbReference type="Proteomes" id="UP000182658">
    <property type="component" value="Unassembled WGS sequence"/>
</dbReference>
<evidence type="ECO:0000256" key="1">
    <source>
        <dbReference type="SAM" id="MobiDB-lite"/>
    </source>
</evidence>
<gene>
    <name evidence="3" type="ORF">CONLIGDRAFT_643338</name>
</gene>
<reference evidence="3 4" key="1">
    <citation type="submission" date="2016-10" db="EMBL/GenBank/DDBJ databases">
        <title>Draft genome sequence of Coniochaeta ligniaria NRRL30616, a lignocellulolytic fungus for bioabatement of inhibitors in plant biomass hydrolysates.</title>
        <authorList>
            <consortium name="DOE Joint Genome Institute"/>
            <person name="Jimenez D.J."/>
            <person name="Hector R.E."/>
            <person name="Riley R."/>
            <person name="Sun H."/>
            <person name="Grigoriev I.V."/>
            <person name="Van Elsas J.D."/>
            <person name="Nichols N.N."/>
        </authorList>
    </citation>
    <scope>NUCLEOTIDE SEQUENCE [LARGE SCALE GENOMIC DNA]</scope>
    <source>
        <strain evidence="3 4">NRRL 30616</strain>
    </source>
</reference>
<organism evidence="3 4">
    <name type="scientific">Coniochaeta ligniaria NRRL 30616</name>
    <dbReference type="NCBI Taxonomy" id="1408157"/>
    <lineage>
        <taxon>Eukaryota</taxon>
        <taxon>Fungi</taxon>
        <taxon>Dikarya</taxon>
        <taxon>Ascomycota</taxon>
        <taxon>Pezizomycotina</taxon>
        <taxon>Sordariomycetes</taxon>
        <taxon>Sordariomycetidae</taxon>
        <taxon>Coniochaetales</taxon>
        <taxon>Coniochaetaceae</taxon>
        <taxon>Coniochaeta</taxon>
    </lineage>
</organism>
<feature type="region of interest" description="Disordered" evidence="1">
    <location>
        <begin position="493"/>
        <end position="512"/>
    </location>
</feature>
<evidence type="ECO:0000313" key="4">
    <source>
        <dbReference type="Proteomes" id="UP000182658"/>
    </source>
</evidence>
<feature type="signal peptide" evidence="2">
    <location>
        <begin position="1"/>
        <end position="19"/>
    </location>
</feature>
<feature type="chain" id="PRO_5013040725" evidence="2">
    <location>
        <begin position="20"/>
        <end position="537"/>
    </location>
</feature>
<name>A0A1J7JPT4_9PEZI</name>
<accession>A0A1J7JPT4</accession>
<dbReference type="AlphaFoldDB" id="A0A1J7JPT4"/>
<keyword evidence="4" id="KW-1185">Reference proteome</keyword>
<evidence type="ECO:0000313" key="3">
    <source>
        <dbReference type="EMBL" id="OIW31356.1"/>
    </source>
</evidence>
<proteinExistence type="predicted"/>
<dbReference type="OrthoDB" id="4733706at2759"/>
<evidence type="ECO:0000256" key="2">
    <source>
        <dbReference type="SAM" id="SignalP"/>
    </source>
</evidence>
<dbReference type="EMBL" id="KV875096">
    <property type="protein sequence ID" value="OIW31356.1"/>
    <property type="molecule type" value="Genomic_DNA"/>
</dbReference>
<dbReference type="InParanoid" id="A0A1J7JPT4"/>
<protein>
    <submittedName>
        <fullName evidence="3">Uncharacterized protein</fullName>
    </submittedName>
</protein>